<feature type="domain" description="Dienelactone hydrolase" evidence="1">
    <location>
        <begin position="27"/>
        <end position="251"/>
    </location>
</feature>
<dbReference type="InterPro" id="IPR002925">
    <property type="entry name" value="Dienelactn_hydro"/>
</dbReference>
<protein>
    <submittedName>
        <fullName evidence="2">Dienelactone hydrolase endo--beta-d-glucanase</fullName>
    </submittedName>
</protein>
<accession>A0A1Q3ERE0</accession>
<comment type="caution">
    <text evidence="2">The sequence shown here is derived from an EMBL/GenBank/DDBJ whole genome shotgun (WGS) entry which is preliminary data.</text>
</comment>
<gene>
    <name evidence="2" type="ORF">LENED_011955</name>
</gene>
<organism evidence="2 3">
    <name type="scientific">Lentinula edodes</name>
    <name type="common">Shiitake mushroom</name>
    <name type="synonym">Lentinus edodes</name>
    <dbReference type="NCBI Taxonomy" id="5353"/>
    <lineage>
        <taxon>Eukaryota</taxon>
        <taxon>Fungi</taxon>
        <taxon>Dikarya</taxon>
        <taxon>Basidiomycota</taxon>
        <taxon>Agaricomycotina</taxon>
        <taxon>Agaricomycetes</taxon>
        <taxon>Agaricomycetidae</taxon>
        <taxon>Agaricales</taxon>
        <taxon>Marasmiineae</taxon>
        <taxon>Omphalotaceae</taxon>
        <taxon>Lentinula</taxon>
    </lineage>
</organism>
<evidence type="ECO:0000313" key="2">
    <source>
        <dbReference type="EMBL" id="GAW09766.1"/>
    </source>
</evidence>
<keyword evidence="3" id="KW-1185">Reference proteome</keyword>
<reference evidence="2 3" key="2">
    <citation type="submission" date="2017-02" db="EMBL/GenBank/DDBJ databases">
        <title>A genome survey and senescence transcriptome analysis in Lentinula edodes.</title>
        <authorList>
            <person name="Sakamoto Y."/>
            <person name="Nakade K."/>
            <person name="Sato S."/>
            <person name="Yoshida Y."/>
            <person name="Miyazaki K."/>
            <person name="Natsume S."/>
            <person name="Konno N."/>
        </authorList>
    </citation>
    <scope>NUCLEOTIDE SEQUENCE [LARGE SCALE GENOMIC DNA]</scope>
    <source>
        <strain evidence="2 3">NBRC 111202</strain>
    </source>
</reference>
<dbReference type="GO" id="GO:0016787">
    <property type="term" value="F:hydrolase activity"/>
    <property type="evidence" value="ECO:0007669"/>
    <property type="project" value="UniProtKB-KW"/>
</dbReference>
<dbReference type="PANTHER" id="PTHR17630">
    <property type="entry name" value="DIENELACTONE HYDROLASE"/>
    <property type="match status" value="1"/>
</dbReference>
<sequence>MSFCDECFKGVTHEGTPKGKWEKIGGIDCYVGIPSGIEYPKDKILLFLSDVFGMQLINNQLLVDDFADNGILTYGVDYFFGEPIPADAMQPGNTFDRDGWREKHGYEITRPAVDAVVAALKEKGVVAFGTTGYCFGAAYAVPLAIENVTQVTAVSHPSRLKVPEDLEKYCSVSKAPFLINSCEEDAMFPAEAQAKADVIFGDGKFAPGYRREYFPGCKHGFAVRGDMSDPMVKAGKEGAFKSTVEWIKKYL</sequence>
<name>A0A1Q3ERE0_LENED</name>
<evidence type="ECO:0000313" key="3">
    <source>
        <dbReference type="Proteomes" id="UP000188533"/>
    </source>
</evidence>
<dbReference type="PANTHER" id="PTHR17630:SF44">
    <property type="entry name" value="PROTEIN AIM2"/>
    <property type="match status" value="1"/>
</dbReference>
<evidence type="ECO:0000259" key="1">
    <source>
        <dbReference type="Pfam" id="PF01738"/>
    </source>
</evidence>
<dbReference type="EMBL" id="BDGU01001283">
    <property type="protein sequence ID" value="GAW09766.1"/>
    <property type="molecule type" value="Genomic_DNA"/>
</dbReference>
<dbReference type="Gene3D" id="3.40.50.1820">
    <property type="entry name" value="alpha/beta hydrolase"/>
    <property type="match status" value="1"/>
</dbReference>
<proteinExistence type="predicted"/>
<dbReference type="Pfam" id="PF01738">
    <property type="entry name" value="DLH"/>
    <property type="match status" value="1"/>
</dbReference>
<keyword evidence="2" id="KW-0378">Hydrolase</keyword>
<reference evidence="2 3" key="1">
    <citation type="submission" date="2016-08" db="EMBL/GenBank/DDBJ databases">
        <authorList>
            <consortium name="Lentinula edodes genome sequencing consortium"/>
            <person name="Sakamoto Y."/>
            <person name="Nakade K."/>
            <person name="Sato S."/>
            <person name="Yoshida Y."/>
            <person name="Miyazaki K."/>
            <person name="Natsume S."/>
            <person name="Konno N."/>
        </authorList>
    </citation>
    <scope>NUCLEOTIDE SEQUENCE [LARGE SCALE GENOMIC DNA]</scope>
    <source>
        <strain evidence="2 3">NBRC 111202</strain>
    </source>
</reference>
<dbReference type="Proteomes" id="UP000188533">
    <property type="component" value="Unassembled WGS sequence"/>
</dbReference>
<dbReference type="STRING" id="5353.A0A1Q3ERE0"/>
<dbReference type="InterPro" id="IPR029058">
    <property type="entry name" value="AB_hydrolase_fold"/>
</dbReference>
<dbReference type="AlphaFoldDB" id="A0A1Q3ERE0"/>
<dbReference type="SUPFAM" id="SSF53474">
    <property type="entry name" value="alpha/beta-Hydrolases"/>
    <property type="match status" value="1"/>
</dbReference>